<keyword evidence="1" id="KW-0732">Signal</keyword>
<dbReference type="PANTHER" id="PTHR32444">
    <property type="entry name" value="BULB-TYPE LECTIN DOMAIN-CONTAINING PROTEIN"/>
    <property type="match status" value="1"/>
</dbReference>
<dbReference type="OrthoDB" id="1884773at2759"/>
<dbReference type="Gene3D" id="2.90.10.10">
    <property type="entry name" value="Bulb-type lectin domain"/>
    <property type="match status" value="1"/>
</dbReference>
<keyword evidence="3" id="KW-0812">Transmembrane</keyword>
<keyword evidence="2" id="KW-0325">Glycoprotein</keyword>
<feature type="domain" description="Bulb-type lectin" evidence="4">
    <location>
        <begin position="61"/>
        <end position="176"/>
    </location>
</feature>
<evidence type="ECO:0000256" key="3">
    <source>
        <dbReference type="SAM" id="Phobius"/>
    </source>
</evidence>
<evidence type="ECO:0000313" key="5">
    <source>
        <dbReference type="EMBL" id="KAJ8439376.1"/>
    </source>
</evidence>
<evidence type="ECO:0000259" key="4">
    <source>
        <dbReference type="PROSITE" id="PS50927"/>
    </source>
</evidence>
<dbReference type="EMBL" id="JAKOGI010000221">
    <property type="protein sequence ID" value="KAJ8439376.1"/>
    <property type="molecule type" value="Genomic_DNA"/>
</dbReference>
<sequence length="365" mass="40691">MYESHELARHPYSKDNSPSFSPTMSIAIVPVFFIILPYTVQAASAPSKPIFQFINEGDLNMYSGEYSSTFRNVRGVDAPDRMGLFFYNNTPNTYTLAVGVGFIPLWVWGANRNNPVHEGATLTLQKDGNLVLTNANRDVVWQKNTANKGVIGIKLIDTGNLVLLDDQAYELHLEYSSVDGETAGDYVLATTKYGSTFSFIRLDYDGNVRIYTYSDKTPDGIWAVEFVLFNKDNSPFSSSLETECQLPERCGNFGVCYKDQCVACPSPKGLLGWTETCQAPRLCACSGGKMVKYYKIEGVEHFTSKYTKGEGPIRESECGNKCSKDCKCSGYFYHQETARCWIAYDLKTLTKSGNSKHVAYIKMSG</sequence>
<dbReference type="InterPro" id="IPR036426">
    <property type="entry name" value="Bulb-type_lectin_dom_sf"/>
</dbReference>
<reference evidence="5" key="1">
    <citation type="submission" date="2022-04" db="EMBL/GenBank/DDBJ databases">
        <title>Carnegiea gigantea Genome sequencing and assembly v2.</title>
        <authorList>
            <person name="Copetti D."/>
            <person name="Sanderson M.J."/>
            <person name="Burquez A."/>
            <person name="Wojciechowski M.F."/>
        </authorList>
    </citation>
    <scope>NUCLEOTIDE SEQUENCE</scope>
    <source>
        <strain evidence="5">SGP5-SGP5p</strain>
        <tissue evidence="5">Aerial part</tissue>
    </source>
</reference>
<dbReference type="PROSITE" id="PS50927">
    <property type="entry name" value="BULB_LECTIN"/>
    <property type="match status" value="1"/>
</dbReference>
<dbReference type="Pfam" id="PF01453">
    <property type="entry name" value="B_lectin"/>
    <property type="match status" value="1"/>
</dbReference>
<proteinExistence type="predicted"/>
<keyword evidence="3" id="KW-1133">Transmembrane helix</keyword>
<gene>
    <name evidence="5" type="ORF">Cgig2_021790</name>
</gene>
<dbReference type="PANTHER" id="PTHR32444:SF10">
    <property type="entry name" value="CURCULIN-LIKE (MANNOSE-BINDING) LECTIN FAMILY PROTEIN-RELATED"/>
    <property type="match status" value="1"/>
</dbReference>
<keyword evidence="6" id="KW-1185">Reference proteome</keyword>
<keyword evidence="3" id="KW-0472">Membrane</keyword>
<dbReference type="SUPFAM" id="SSF51110">
    <property type="entry name" value="alpha-D-mannose-specific plant lectins"/>
    <property type="match status" value="1"/>
</dbReference>
<dbReference type="Proteomes" id="UP001153076">
    <property type="component" value="Unassembled WGS sequence"/>
</dbReference>
<dbReference type="InterPro" id="IPR001480">
    <property type="entry name" value="Bulb-type_lectin_dom"/>
</dbReference>
<name>A0A9Q1K8M0_9CARY</name>
<evidence type="ECO:0000313" key="6">
    <source>
        <dbReference type="Proteomes" id="UP001153076"/>
    </source>
</evidence>
<protein>
    <recommendedName>
        <fullName evidence="4">Bulb-type lectin domain-containing protein</fullName>
    </recommendedName>
</protein>
<evidence type="ECO:0000256" key="2">
    <source>
        <dbReference type="ARBA" id="ARBA00023180"/>
    </source>
</evidence>
<feature type="transmembrane region" description="Helical" evidence="3">
    <location>
        <begin position="20"/>
        <end position="40"/>
    </location>
</feature>
<evidence type="ECO:0000256" key="1">
    <source>
        <dbReference type="ARBA" id="ARBA00022729"/>
    </source>
</evidence>
<dbReference type="AlphaFoldDB" id="A0A9Q1K8M0"/>
<dbReference type="SMART" id="SM00108">
    <property type="entry name" value="B_lectin"/>
    <property type="match status" value="1"/>
</dbReference>
<dbReference type="CDD" id="cd00028">
    <property type="entry name" value="B_lectin"/>
    <property type="match status" value="1"/>
</dbReference>
<organism evidence="5 6">
    <name type="scientific">Carnegiea gigantea</name>
    <dbReference type="NCBI Taxonomy" id="171969"/>
    <lineage>
        <taxon>Eukaryota</taxon>
        <taxon>Viridiplantae</taxon>
        <taxon>Streptophyta</taxon>
        <taxon>Embryophyta</taxon>
        <taxon>Tracheophyta</taxon>
        <taxon>Spermatophyta</taxon>
        <taxon>Magnoliopsida</taxon>
        <taxon>eudicotyledons</taxon>
        <taxon>Gunneridae</taxon>
        <taxon>Pentapetalae</taxon>
        <taxon>Caryophyllales</taxon>
        <taxon>Cactineae</taxon>
        <taxon>Cactaceae</taxon>
        <taxon>Cactoideae</taxon>
        <taxon>Echinocereeae</taxon>
        <taxon>Carnegiea</taxon>
    </lineage>
</organism>
<accession>A0A9Q1K8M0</accession>
<comment type="caution">
    <text evidence="5">The sequence shown here is derived from an EMBL/GenBank/DDBJ whole genome shotgun (WGS) entry which is preliminary data.</text>
</comment>